<dbReference type="Gene3D" id="1.10.10.10">
    <property type="entry name" value="Winged helix-like DNA-binding domain superfamily/Winged helix DNA-binding domain"/>
    <property type="match status" value="1"/>
</dbReference>
<keyword evidence="3" id="KW-1185">Reference proteome</keyword>
<dbReference type="GeneID" id="82202644"/>
<reference evidence="2 3" key="1">
    <citation type="submission" date="2016-11" db="EMBL/GenBank/DDBJ databases">
        <title>Description of two novel members of the family Erysipelotrichaceae: Ileibacterium lipovorans gen. nov., sp. nov. and Dubosiella newyorkensis, gen. nov., sp. nov.</title>
        <authorList>
            <person name="Cox L.M."/>
            <person name="Sohn J."/>
            <person name="Tyrrell K.L."/>
            <person name="Citron D.M."/>
            <person name="Lawson P.A."/>
            <person name="Patel N.B."/>
            <person name="Iizumi T."/>
            <person name="Perez-Perez G.I."/>
            <person name="Goldstein E.J."/>
            <person name="Blaser M.J."/>
        </authorList>
    </citation>
    <scope>NUCLEOTIDE SEQUENCE [LARGE SCALE GENOMIC DNA]</scope>
    <source>
        <strain evidence="2 3">NYU-BL-A3</strain>
    </source>
</reference>
<evidence type="ECO:0000313" key="3">
    <source>
        <dbReference type="Proteomes" id="UP000186341"/>
    </source>
</evidence>
<evidence type="ECO:0000259" key="1">
    <source>
        <dbReference type="Pfam" id="PF03551"/>
    </source>
</evidence>
<dbReference type="AlphaFoldDB" id="A0A1U7NGK7"/>
<dbReference type="SUPFAM" id="SSF46785">
    <property type="entry name" value="Winged helix' DNA-binding domain"/>
    <property type="match status" value="1"/>
</dbReference>
<dbReference type="OrthoDB" id="9808017at2"/>
<sequence>MAFQISGPMLEMCILAALDQEDSYGYKLTQSTAIPLGLSESTLYPVLRRLKKQGFLDVYDLNHDGRNRRYYAITPEGKRYYIELLAEWADLVKKISAVIQSDKDSCHVADGSA</sequence>
<organism evidence="2 3">
    <name type="scientific">Ileibacterium valens</name>
    <dbReference type="NCBI Taxonomy" id="1862668"/>
    <lineage>
        <taxon>Bacteria</taxon>
        <taxon>Bacillati</taxon>
        <taxon>Bacillota</taxon>
        <taxon>Erysipelotrichia</taxon>
        <taxon>Erysipelotrichales</taxon>
        <taxon>Erysipelotrichaceae</taxon>
        <taxon>Ileibacterium</taxon>
    </lineage>
</organism>
<feature type="domain" description="Transcription regulator PadR N-terminal" evidence="1">
    <location>
        <begin position="14"/>
        <end position="81"/>
    </location>
</feature>
<dbReference type="Pfam" id="PF03551">
    <property type="entry name" value="PadR"/>
    <property type="match status" value="1"/>
</dbReference>
<name>A0A1U7NGK7_9FIRM</name>
<dbReference type="Proteomes" id="UP000186341">
    <property type="component" value="Unassembled WGS sequence"/>
</dbReference>
<dbReference type="PANTHER" id="PTHR33169:SF14">
    <property type="entry name" value="TRANSCRIPTIONAL REGULATOR RV3488"/>
    <property type="match status" value="1"/>
</dbReference>
<evidence type="ECO:0000313" key="2">
    <source>
        <dbReference type="EMBL" id="OLU40268.1"/>
    </source>
</evidence>
<gene>
    <name evidence="2" type="ORF">BO222_05380</name>
</gene>
<accession>A0A1U7NGK7</accession>
<dbReference type="InterPro" id="IPR036390">
    <property type="entry name" value="WH_DNA-bd_sf"/>
</dbReference>
<dbReference type="InterPro" id="IPR005149">
    <property type="entry name" value="Tscrpt_reg_PadR_N"/>
</dbReference>
<dbReference type="RefSeq" id="WP_075819083.1">
    <property type="nucleotide sequence ID" value="NZ_CAJUTZ010000028.1"/>
</dbReference>
<dbReference type="InterPro" id="IPR052509">
    <property type="entry name" value="Metal_resp_DNA-bind_regulator"/>
</dbReference>
<proteinExistence type="predicted"/>
<dbReference type="InterPro" id="IPR036388">
    <property type="entry name" value="WH-like_DNA-bd_sf"/>
</dbReference>
<dbReference type="EMBL" id="MPJW01000112">
    <property type="protein sequence ID" value="OLU40268.1"/>
    <property type="molecule type" value="Genomic_DNA"/>
</dbReference>
<dbReference type="PANTHER" id="PTHR33169">
    <property type="entry name" value="PADR-FAMILY TRANSCRIPTIONAL REGULATOR"/>
    <property type="match status" value="1"/>
</dbReference>
<protein>
    <recommendedName>
        <fullName evidence="1">Transcription regulator PadR N-terminal domain-containing protein</fullName>
    </recommendedName>
</protein>
<comment type="caution">
    <text evidence="2">The sequence shown here is derived from an EMBL/GenBank/DDBJ whole genome shotgun (WGS) entry which is preliminary data.</text>
</comment>